<feature type="binding site" evidence="5">
    <location>
        <position position="216"/>
    </location>
    <ligand>
        <name>ATP</name>
        <dbReference type="ChEBI" id="CHEBI:30616"/>
    </ligand>
</feature>
<dbReference type="InterPro" id="IPR036390">
    <property type="entry name" value="WH_DNA-bd_sf"/>
</dbReference>
<evidence type="ECO:0000256" key="2">
    <source>
        <dbReference type="ARBA" id="ARBA00022705"/>
    </source>
</evidence>
<reference evidence="7 8" key="1">
    <citation type="journal article" date="2012" name="J. Bacteriol.">
        <title>Complete genome sequence of the hyperthermophilic cellulolytic Crenarchaeon 'Thermogladius cellulolyticus' 1633.</title>
        <authorList>
            <person name="Mardanov A.V."/>
            <person name="Kochetkova T.V."/>
            <person name="Beletsky A.V."/>
            <person name="Bonch-Osmolovskaya E.A."/>
            <person name="Ravin N.V."/>
            <person name="Skryabin K.G."/>
        </authorList>
    </citation>
    <scope>NUCLEOTIDE SEQUENCE [LARGE SCALE GENOMIC DNA]</scope>
    <source>
        <strain evidence="8">DSM 22663 / VKM B-2946 / 1633</strain>
    </source>
</reference>
<evidence type="ECO:0000256" key="3">
    <source>
        <dbReference type="ARBA" id="ARBA00022741"/>
    </source>
</evidence>
<dbReference type="eggNOG" id="arCOG00467">
    <property type="taxonomic scope" value="Archaea"/>
</dbReference>
<dbReference type="Proteomes" id="UP000005270">
    <property type="component" value="Chromosome"/>
</dbReference>
<dbReference type="HOGENOM" id="CLU_025112_3_2_2"/>
<dbReference type="STRING" id="1184251.TCELL_0086"/>
<dbReference type="HAMAP" id="MF_01407">
    <property type="entry name" value="ORC1_type_DNA_replic_protein"/>
    <property type="match status" value="1"/>
</dbReference>
<dbReference type="GO" id="GO:0016887">
    <property type="term" value="F:ATP hydrolysis activity"/>
    <property type="evidence" value="ECO:0007669"/>
    <property type="project" value="InterPro"/>
</dbReference>
<protein>
    <recommendedName>
        <fullName evidence="5">ORC1-type DNA replication protein</fullName>
    </recommendedName>
</protein>
<dbReference type="NCBIfam" id="NF001623">
    <property type="entry name" value="PRK00411.1-1"/>
    <property type="match status" value="1"/>
</dbReference>
<dbReference type="InterPro" id="IPR036388">
    <property type="entry name" value="WH-like_DNA-bd_sf"/>
</dbReference>
<dbReference type="GO" id="GO:0006260">
    <property type="term" value="P:DNA replication"/>
    <property type="evidence" value="ECO:0007669"/>
    <property type="project" value="UniProtKB-UniRule"/>
</dbReference>
<dbReference type="InterPro" id="IPR055237">
    <property type="entry name" value="Cdc6_lid"/>
</dbReference>
<dbReference type="GO" id="GO:0005524">
    <property type="term" value="F:ATP binding"/>
    <property type="evidence" value="ECO:0007669"/>
    <property type="project" value="UniProtKB-UniRule"/>
</dbReference>
<name>I3TCM3_THEC1</name>
<keyword evidence="8" id="KW-1185">Reference proteome</keyword>
<evidence type="ECO:0000313" key="7">
    <source>
        <dbReference type="EMBL" id="AFK50511.1"/>
    </source>
</evidence>
<dbReference type="PANTHER" id="PTHR10763">
    <property type="entry name" value="CELL DIVISION CONTROL PROTEIN 6-RELATED"/>
    <property type="match status" value="1"/>
</dbReference>
<dbReference type="Pfam" id="PF13401">
    <property type="entry name" value="AAA_22"/>
    <property type="match status" value="1"/>
</dbReference>
<evidence type="ECO:0000256" key="5">
    <source>
        <dbReference type="HAMAP-Rule" id="MF_01407"/>
    </source>
</evidence>
<dbReference type="SUPFAM" id="SSF46785">
    <property type="entry name" value="Winged helix' DNA-binding domain"/>
    <property type="match status" value="1"/>
</dbReference>
<feature type="binding site" evidence="5">
    <location>
        <begin position="70"/>
        <end position="74"/>
    </location>
    <ligand>
        <name>ATP</name>
        <dbReference type="ChEBI" id="CHEBI:30616"/>
    </ligand>
</feature>
<keyword evidence="3 5" id="KW-0547">Nucleotide-binding</keyword>
<dbReference type="Gene3D" id="1.10.8.60">
    <property type="match status" value="1"/>
</dbReference>
<dbReference type="Gene3D" id="3.40.50.300">
    <property type="entry name" value="P-loop containing nucleotide triphosphate hydrolases"/>
    <property type="match status" value="1"/>
</dbReference>
<dbReference type="CDD" id="cd08768">
    <property type="entry name" value="Cdc6_C"/>
    <property type="match status" value="1"/>
</dbReference>
<organism evidence="7 8">
    <name type="scientific">Thermogladius calderae (strain DSM 22663 / VKM B-2946 / 1633)</name>
    <dbReference type="NCBI Taxonomy" id="1184251"/>
    <lineage>
        <taxon>Archaea</taxon>
        <taxon>Thermoproteota</taxon>
        <taxon>Thermoprotei</taxon>
        <taxon>Desulfurococcales</taxon>
        <taxon>Desulfurococcaceae</taxon>
        <taxon>Thermogladius</taxon>
    </lineage>
</organism>
<dbReference type="SUPFAM" id="SSF52540">
    <property type="entry name" value="P-loop containing nucleoside triphosphate hydrolases"/>
    <property type="match status" value="1"/>
</dbReference>
<proteinExistence type="inferred from homology"/>
<sequence>MGEDVWKIIEEEVERPSIFKSKESLTPEYIPDTLPHREKELKELASYFKHLVSSPGSFSQRVLLIGGVGTGKTATARVFGRDFTRYALTKGYKVKYAHVNCHSNRTLYNVVADMSRQLNAPLPSRGLSAREMFEALLTYLDETDQYAIISLDEFHYFASLAGRDAVYFIVRAYDVFETPVKRLNFIFISQDTAKLSLLDPSLESYLLRHMIKLEPYTSAQLLDILRYRASKAFYEGTYDDTVLKFIADYEGHDKGGGGNARHAIEVLMIAGVMAENEGAKRITLEHARKAIMKISRDIVNVSEAINYSSLHELLILLAAVRLLRRTGNPYVKIGDVEKEYELVCETLGQQPRRHTQVYEYVMNLKKAGVIEAKSSGKGMKGRTTLIGINYGPLDMLEQYLLDLIKRKIAIGAT</sequence>
<dbReference type="NCBIfam" id="TIGR02928">
    <property type="entry name" value="orc1/cdc6 family replication initiation protein"/>
    <property type="match status" value="1"/>
</dbReference>
<dbReference type="AlphaFoldDB" id="I3TCM3"/>
<keyword evidence="7" id="KW-0131">Cell cycle</keyword>
<dbReference type="GeneID" id="13012354"/>
<keyword evidence="4 5" id="KW-0067">ATP-binding</keyword>
<evidence type="ECO:0000256" key="1">
    <source>
        <dbReference type="ARBA" id="ARBA00006184"/>
    </source>
</evidence>
<dbReference type="Gene3D" id="1.10.10.10">
    <property type="entry name" value="Winged helix-like DNA-binding domain superfamily/Winged helix DNA-binding domain"/>
    <property type="match status" value="1"/>
</dbReference>
<dbReference type="InterPro" id="IPR015163">
    <property type="entry name" value="Cdc6_C"/>
</dbReference>
<evidence type="ECO:0000313" key="8">
    <source>
        <dbReference type="Proteomes" id="UP000005270"/>
    </source>
</evidence>
<dbReference type="Pfam" id="PF22703">
    <property type="entry name" value="Cdc6_lid"/>
    <property type="match status" value="1"/>
</dbReference>
<dbReference type="OrthoDB" id="195574at2157"/>
<feature type="domain" description="Cdc6 C-terminal" evidence="6">
    <location>
        <begin position="316"/>
        <end position="399"/>
    </location>
</feature>
<dbReference type="Pfam" id="PF09079">
    <property type="entry name" value="WHD_Cdc6"/>
    <property type="match status" value="1"/>
</dbReference>
<comment type="similarity">
    <text evidence="1 5">Belongs to the CDC6/cdc18 family.</text>
</comment>
<gene>
    <name evidence="7" type="ordered locus">TCELL_0086</name>
</gene>
<dbReference type="RefSeq" id="WP_014736762.1">
    <property type="nucleotide sequence ID" value="NC_017954.1"/>
</dbReference>
<evidence type="ECO:0000256" key="4">
    <source>
        <dbReference type="ARBA" id="ARBA00022840"/>
    </source>
</evidence>
<dbReference type="InterPro" id="IPR049945">
    <property type="entry name" value="AAA_22"/>
</dbReference>
<dbReference type="FunCoup" id="I3TCM3">
    <property type="interactions" value="63"/>
</dbReference>
<comment type="function">
    <text evidence="5">Involved in regulation of DNA replication.</text>
</comment>
<keyword evidence="2 5" id="KW-0235">DNA replication</keyword>
<dbReference type="GO" id="GO:0051301">
    <property type="term" value="P:cell division"/>
    <property type="evidence" value="ECO:0007669"/>
    <property type="project" value="UniProtKB-KW"/>
</dbReference>
<dbReference type="InterPro" id="IPR027417">
    <property type="entry name" value="P-loop_NTPase"/>
</dbReference>
<dbReference type="InterPro" id="IPR014277">
    <property type="entry name" value="Orc1/Cdc6_arc"/>
</dbReference>
<dbReference type="KEGG" id="thg:TCELL_0086"/>
<keyword evidence="7" id="KW-0132">Cell division</keyword>
<dbReference type="SMART" id="SM01074">
    <property type="entry name" value="Cdc6_C"/>
    <property type="match status" value="1"/>
</dbReference>
<dbReference type="PANTHER" id="PTHR10763:SF31">
    <property type="entry name" value="ORC1-TYPE DNA REPLICATION PROTEIN 2"/>
    <property type="match status" value="1"/>
</dbReference>
<dbReference type="InterPro" id="IPR050311">
    <property type="entry name" value="ORC1/CDC6"/>
</dbReference>
<dbReference type="InParanoid" id="I3TCM3"/>
<accession>I3TCM3</accession>
<evidence type="ECO:0000259" key="6">
    <source>
        <dbReference type="SMART" id="SM01074"/>
    </source>
</evidence>
<dbReference type="EMBL" id="CP003531">
    <property type="protein sequence ID" value="AFK50511.1"/>
    <property type="molecule type" value="Genomic_DNA"/>
</dbReference>
<feature type="binding site" evidence="5">
    <location>
        <position position="228"/>
    </location>
    <ligand>
        <name>ATP</name>
        <dbReference type="ChEBI" id="CHEBI:30616"/>
    </ligand>
</feature>
<dbReference type="CDD" id="cd18139">
    <property type="entry name" value="HLD_clamp_RarA"/>
    <property type="match status" value="1"/>
</dbReference>